<evidence type="ECO:0000313" key="2">
    <source>
        <dbReference type="Proteomes" id="UP000051861"/>
    </source>
</evidence>
<organism evidence="1 2">
    <name type="scientific">candidate division WOR-1 bacterium DG_54_3</name>
    <dbReference type="NCBI Taxonomy" id="1703775"/>
    <lineage>
        <taxon>Bacteria</taxon>
        <taxon>Bacillati</taxon>
        <taxon>Saganbacteria</taxon>
    </lineage>
</organism>
<dbReference type="EMBL" id="LIZX01000099">
    <property type="protein sequence ID" value="KPJ65857.1"/>
    <property type="molecule type" value="Genomic_DNA"/>
</dbReference>
<reference evidence="1 2" key="1">
    <citation type="journal article" date="2015" name="Microbiome">
        <title>Genomic resolution of linkages in carbon, nitrogen, and sulfur cycling among widespread estuary sediment bacteria.</title>
        <authorList>
            <person name="Baker B.J."/>
            <person name="Lazar C.S."/>
            <person name="Teske A.P."/>
            <person name="Dick G.J."/>
        </authorList>
    </citation>
    <scope>NUCLEOTIDE SEQUENCE [LARGE SCALE GENOMIC DNA]</scope>
    <source>
        <strain evidence="1">DG_54_3</strain>
    </source>
</reference>
<name>A0A0S7XTP5_UNCSA</name>
<evidence type="ECO:0008006" key="3">
    <source>
        <dbReference type="Google" id="ProtNLM"/>
    </source>
</evidence>
<dbReference type="Proteomes" id="UP000051861">
    <property type="component" value="Unassembled WGS sequence"/>
</dbReference>
<accession>A0A0S7XTP5</accession>
<protein>
    <recommendedName>
        <fullName evidence="3">HNH endonuclease</fullName>
    </recommendedName>
</protein>
<comment type="caution">
    <text evidence="1">The sequence shown here is derived from an EMBL/GenBank/DDBJ whole genome shotgun (WGS) entry which is preliminary data.</text>
</comment>
<sequence>MNSKKAIDKPRNFRKLSLEWLIDSESLVCTKEAFVLHHVIPIYGGGKVAEWAKTIIVMEAKMR</sequence>
<evidence type="ECO:0000313" key="1">
    <source>
        <dbReference type="EMBL" id="KPJ65857.1"/>
    </source>
</evidence>
<proteinExistence type="predicted"/>
<gene>
    <name evidence="1" type="ORF">AMJ44_09330</name>
</gene>
<dbReference type="AlphaFoldDB" id="A0A0S7XTP5"/>